<reference evidence="2 3" key="1">
    <citation type="submission" date="2019-05" db="EMBL/GenBank/DDBJ databases">
        <title>Another draft genome of Portunus trituberculatus and its Hox gene families provides insights of decapod evolution.</title>
        <authorList>
            <person name="Jeong J.-H."/>
            <person name="Song I."/>
            <person name="Kim S."/>
            <person name="Choi T."/>
            <person name="Kim D."/>
            <person name="Ryu S."/>
            <person name="Kim W."/>
        </authorList>
    </citation>
    <scope>NUCLEOTIDE SEQUENCE [LARGE SCALE GENOMIC DNA]</scope>
    <source>
        <tissue evidence="2">Muscle</tissue>
    </source>
</reference>
<dbReference type="Proteomes" id="UP000324222">
    <property type="component" value="Unassembled WGS sequence"/>
</dbReference>
<dbReference type="EMBL" id="VSRR010006119">
    <property type="protein sequence ID" value="MPC44086.1"/>
    <property type="molecule type" value="Genomic_DNA"/>
</dbReference>
<protein>
    <submittedName>
        <fullName evidence="2">Uncharacterized protein</fullName>
    </submittedName>
</protein>
<evidence type="ECO:0000313" key="2">
    <source>
        <dbReference type="EMBL" id="MPC44086.1"/>
    </source>
</evidence>
<feature type="region of interest" description="Disordered" evidence="1">
    <location>
        <begin position="50"/>
        <end position="72"/>
    </location>
</feature>
<organism evidence="2 3">
    <name type="scientific">Portunus trituberculatus</name>
    <name type="common">Swimming crab</name>
    <name type="synonym">Neptunus trituberculatus</name>
    <dbReference type="NCBI Taxonomy" id="210409"/>
    <lineage>
        <taxon>Eukaryota</taxon>
        <taxon>Metazoa</taxon>
        <taxon>Ecdysozoa</taxon>
        <taxon>Arthropoda</taxon>
        <taxon>Crustacea</taxon>
        <taxon>Multicrustacea</taxon>
        <taxon>Malacostraca</taxon>
        <taxon>Eumalacostraca</taxon>
        <taxon>Eucarida</taxon>
        <taxon>Decapoda</taxon>
        <taxon>Pleocyemata</taxon>
        <taxon>Brachyura</taxon>
        <taxon>Eubrachyura</taxon>
        <taxon>Portunoidea</taxon>
        <taxon>Portunidae</taxon>
        <taxon>Portuninae</taxon>
        <taxon>Portunus</taxon>
    </lineage>
</organism>
<evidence type="ECO:0000256" key="1">
    <source>
        <dbReference type="SAM" id="MobiDB-lite"/>
    </source>
</evidence>
<sequence length="72" mass="7950">MSSIPKSAAVALRQLRPAKDYGHWSVSKARTQYFSLPSNAREALSLTTFSVAGPHKNDQTHDPSTNRPRLSL</sequence>
<gene>
    <name evidence="2" type="ORF">E2C01_037749</name>
</gene>
<dbReference type="AlphaFoldDB" id="A0A5B7FFE9"/>
<feature type="compositionally biased region" description="Polar residues" evidence="1">
    <location>
        <begin position="62"/>
        <end position="72"/>
    </location>
</feature>
<name>A0A5B7FFE9_PORTR</name>
<comment type="caution">
    <text evidence="2">The sequence shown here is derived from an EMBL/GenBank/DDBJ whole genome shotgun (WGS) entry which is preliminary data.</text>
</comment>
<accession>A0A5B7FFE9</accession>
<keyword evidence="3" id="KW-1185">Reference proteome</keyword>
<evidence type="ECO:0000313" key="3">
    <source>
        <dbReference type="Proteomes" id="UP000324222"/>
    </source>
</evidence>
<proteinExistence type="predicted"/>